<dbReference type="AlphaFoldDB" id="A0A061JGQ6"/>
<dbReference type="Pfam" id="PF13763">
    <property type="entry name" value="DUF4167"/>
    <property type="match status" value="1"/>
</dbReference>
<proteinExistence type="predicted"/>
<dbReference type="EMBL" id="ARPM03000196">
    <property type="protein sequence ID" value="ETZ04447.1"/>
    <property type="molecule type" value="Genomic_DNA"/>
</dbReference>
<reference evidence="3 4" key="1">
    <citation type="journal article" date="2013" name="Genome Announc.">
        <title>Draft Genome Sequence of Holospora undulata Strain HU1, a Micronucleus-Specific Symbiont of the Ciliate Paramecium caudatum.</title>
        <authorList>
            <person name="Dohra H."/>
            <person name="Suzuki H."/>
            <person name="Suzuki T."/>
            <person name="Tanaka K."/>
            <person name="Fujishima M."/>
        </authorList>
    </citation>
    <scope>NUCLEOTIDE SEQUENCE [LARGE SCALE GENOMIC DNA]</scope>
    <source>
        <strain evidence="3 4">HU1</strain>
    </source>
</reference>
<gene>
    <name evidence="3" type="ORF">K737_301145</name>
</gene>
<keyword evidence="4" id="KW-1185">Reference proteome</keyword>
<evidence type="ECO:0000313" key="3">
    <source>
        <dbReference type="EMBL" id="ETZ04447.1"/>
    </source>
</evidence>
<dbReference type="InterPro" id="IPR025430">
    <property type="entry name" value="DUF4167"/>
</dbReference>
<dbReference type="Proteomes" id="UP000026922">
    <property type="component" value="Unassembled WGS sequence"/>
</dbReference>
<protein>
    <recommendedName>
        <fullName evidence="2">DUF4167 domain-containing protein</fullName>
    </recommendedName>
</protein>
<comment type="caution">
    <text evidence="3">The sequence shown here is derived from an EMBL/GenBank/DDBJ whole genome shotgun (WGS) entry which is preliminary data.</text>
</comment>
<dbReference type="RefSeq" id="WP_006287972.1">
    <property type="nucleotide sequence ID" value="NZ_ARPM03000196.1"/>
</dbReference>
<name>A0A061JGQ6_9PROT</name>
<evidence type="ECO:0000313" key="4">
    <source>
        <dbReference type="Proteomes" id="UP000026922"/>
    </source>
</evidence>
<feature type="region of interest" description="Disordered" evidence="1">
    <location>
        <begin position="84"/>
        <end position="132"/>
    </location>
</feature>
<feature type="compositionally biased region" description="Basic residues" evidence="1">
    <location>
        <begin position="17"/>
        <end position="29"/>
    </location>
</feature>
<feature type="region of interest" description="Disordered" evidence="1">
    <location>
        <begin position="1"/>
        <end position="44"/>
    </location>
</feature>
<sequence length="132" mass="15319">MNSFRDKPQGPYQFRPGSHRNQKVAKNKHHIFESQGPTGKARGTSVQLVEKYLSLGREALALGDTVLSEYFFEYVEHYQRVSHDLNSLKQEESPSVQSQSEEEKKNDPEEGRDPEDRTKKPPRNYRKQSVQN</sequence>
<evidence type="ECO:0000259" key="2">
    <source>
        <dbReference type="Pfam" id="PF13763"/>
    </source>
</evidence>
<feature type="compositionally biased region" description="Basic and acidic residues" evidence="1">
    <location>
        <begin position="101"/>
        <end position="119"/>
    </location>
</feature>
<accession>A0A061JGQ6</accession>
<feature type="domain" description="DUF4167" evidence="2">
    <location>
        <begin position="19"/>
        <end position="86"/>
    </location>
</feature>
<organism evidence="3 4">
    <name type="scientific">Holospora undulata HU1</name>
    <dbReference type="NCBI Taxonomy" id="1321371"/>
    <lineage>
        <taxon>Bacteria</taxon>
        <taxon>Pseudomonadati</taxon>
        <taxon>Pseudomonadota</taxon>
        <taxon>Alphaproteobacteria</taxon>
        <taxon>Holosporales</taxon>
        <taxon>Holosporaceae</taxon>
        <taxon>Holospora</taxon>
    </lineage>
</organism>
<evidence type="ECO:0000256" key="1">
    <source>
        <dbReference type="SAM" id="MobiDB-lite"/>
    </source>
</evidence>